<evidence type="ECO:0000313" key="1">
    <source>
        <dbReference type="EMBL" id="QNJ98744.1"/>
    </source>
</evidence>
<dbReference type="RefSeq" id="WP_186988650.1">
    <property type="nucleotide sequence ID" value="NZ_CP052909.1"/>
</dbReference>
<gene>
    <name evidence="1" type="ORF">ALE3EI_2199</name>
</gene>
<dbReference type="AlphaFoldDB" id="A0A7G8PWM8"/>
<accession>A0A7G8PWM8</accession>
<organism evidence="1 2">
    <name type="scientific">Constantimarinum furrinae</name>
    <dbReference type="NCBI Taxonomy" id="2562285"/>
    <lineage>
        <taxon>Bacteria</taxon>
        <taxon>Pseudomonadati</taxon>
        <taxon>Bacteroidota</taxon>
        <taxon>Flavobacteriia</taxon>
        <taxon>Flavobacteriales</taxon>
        <taxon>Flavobacteriaceae</taxon>
        <taxon>Altibacter/Constantimarinum group</taxon>
        <taxon>Constantimarinum</taxon>
    </lineage>
</organism>
<name>A0A7G8PWM8_9FLAO</name>
<reference evidence="1 2" key="1">
    <citation type="submission" date="2020-04" db="EMBL/GenBank/DDBJ databases">
        <title>Genome sequence of Altibacter aquimarinus strain ALE3EI.</title>
        <authorList>
            <person name="Oh H.-M."/>
            <person name="Jang D."/>
        </authorList>
    </citation>
    <scope>NUCLEOTIDE SEQUENCE [LARGE SCALE GENOMIC DNA]</scope>
    <source>
        <strain evidence="1 2">ALE3EI</strain>
    </source>
</reference>
<proteinExistence type="predicted"/>
<keyword evidence="2" id="KW-1185">Reference proteome</keyword>
<evidence type="ECO:0000313" key="2">
    <source>
        <dbReference type="Proteomes" id="UP000515514"/>
    </source>
</evidence>
<dbReference type="Proteomes" id="UP000515514">
    <property type="component" value="Chromosome"/>
</dbReference>
<sequence length="83" mass="9512">MVEVFKTDINSLEKANRLLELLAVHFPEVSFNFDLEDCDRILRAEYNASTFSAYGITDLFMKQGQKAEVLQEVPKSPCQIIQN</sequence>
<dbReference type="KEGG" id="alti:ALE3EI_2199"/>
<protein>
    <submittedName>
        <fullName evidence="1">Uncharacterized protein</fullName>
    </submittedName>
</protein>
<dbReference type="EMBL" id="CP052909">
    <property type="protein sequence ID" value="QNJ98744.1"/>
    <property type="molecule type" value="Genomic_DNA"/>
</dbReference>